<feature type="chain" id="PRO_5026828581" evidence="2">
    <location>
        <begin position="26"/>
        <end position="242"/>
    </location>
</feature>
<keyword evidence="4" id="KW-1185">Reference proteome</keyword>
<gene>
    <name evidence="3" type="ORF">GO499_00985</name>
</gene>
<sequence length="242" mass="25821">MNQTLRRLCCLLLICAALPVARAQAEGVEPTIIVDRRSDGVSLYFALPAPRLEGVFGADISALLTETGTADRVKLLEGTYEVAEDLIASLGITGDGEPAPFQATSLMLHHPEALPPFETPLDAEISVSVCTSADTIGDVAQSLLQAYMGYFAWKLPKTSVIEIDFPERGNGPMVWQVLDYRDFALTGRSVVEVADGGTLRLAPMQYVRGGLAKAALLVGLCCLALLAAIALWRRSGGLSRSS</sequence>
<dbReference type="RefSeq" id="WP_161860423.1">
    <property type="nucleotide sequence ID" value="NZ_CP046620.1"/>
</dbReference>
<dbReference type="EMBL" id="CP046620">
    <property type="protein sequence ID" value="QHQ33852.1"/>
    <property type="molecule type" value="Genomic_DNA"/>
</dbReference>
<protein>
    <submittedName>
        <fullName evidence="3">Uncharacterized protein</fullName>
    </submittedName>
</protein>
<name>A0A6P1T036_9RHOB</name>
<evidence type="ECO:0000313" key="4">
    <source>
        <dbReference type="Proteomes" id="UP000464495"/>
    </source>
</evidence>
<keyword evidence="2" id="KW-0732">Signal</keyword>
<keyword evidence="1" id="KW-1133">Transmembrane helix</keyword>
<keyword evidence="1" id="KW-0812">Transmembrane</keyword>
<dbReference type="AlphaFoldDB" id="A0A6P1T036"/>
<feature type="transmembrane region" description="Helical" evidence="1">
    <location>
        <begin position="210"/>
        <end position="232"/>
    </location>
</feature>
<dbReference type="KEGG" id="amaq:GO499_00985"/>
<dbReference type="Proteomes" id="UP000464495">
    <property type="component" value="Chromosome"/>
</dbReference>
<evidence type="ECO:0000313" key="3">
    <source>
        <dbReference type="EMBL" id="QHQ33852.1"/>
    </source>
</evidence>
<organism evidence="3 4">
    <name type="scientific">Algicella marina</name>
    <dbReference type="NCBI Taxonomy" id="2683284"/>
    <lineage>
        <taxon>Bacteria</taxon>
        <taxon>Pseudomonadati</taxon>
        <taxon>Pseudomonadota</taxon>
        <taxon>Alphaproteobacteria</taxon>
        <taxon>Rhodobacterales</taxon>
        <taxon>Paracoccaceae</taxon>
        <taxon>Algicella</taxon>
    </lineage>
</organism>
<evidence type="ECO:0000256" key="2">
    <source>
        <dbReference type="SAM" id="SignalP"/>
    </source>
</evidence>
<accession>A0A6P1T036</accession>
<keyword evidence="1" id="KW-0472">Membrane</keyword>
<evidence type="ECO:0000256" key="1">
    <source>
        <dbReference type="SAM" id="Phobius"/>
    </source>
</evidence>
<proteinExistence type="predicted"/>
<feature type="signal peptide" evidence="2">
    <location>
        <begin position="1"/>
        <end position="25"/>
    </location>
</feature>
<reference evidence="3 4" key="1">
    <citation type="submission" date="2019-12" db="EMBL/GenBank/DDBJ databases">
        <title>Complete genome sequence of Algicella marina strain 9Alg 56(T) isolated from the red alga Tichocarpus crinitus.</title>
        <authorList>
            <person name="Kim S.-G."/>
            <person name="Nedashkovskaya O.I."/>
        </authorList>
    </citation>
    <scope>NUCLEOTIDE SEQUENCE [LARGE SCALE GENOMIC DNA]</scope>
    <source>
        <strain evidence="3 4">9Alg 56</strain>
    </source>
</reference>